<sequence>MGVMSRRVLPACSSLCYLCPSLRARSRQPVKRYKKIIADIYQLPPDGEPNDRRIGKLCDYVSRNPTRIPKITEYLEQRFYKELRHENFTLAKVAPCIYRKLLCSCKEHRPLLATSSLSIIRTLLDQKAHDDSQVMGCLMLVDFLNGQVDSTHMFNLEGLIPKLCQIGQDLREDDKGLRLRSAALQALASMVQYMGDHSHISMELDEVVSVVISCYEANQTLSIKEVVRLQDDDDLVVNGALTVPSGQNSAKVASDIMSASENPGQWARVCLCNMANIAREATTVRRVLDPLFRLFDSQDYWSPENGIALSVLQEMQKLMDKSGAAISTHVISFSPFIFPPAFQLQQANSPTSDKPPLNIYFLLPAQNGHLLLSFTIKHIDHKSVAKKPVKQINIVKVASHLARHAKLKASVTIAGAISDLIKHLHKCMHFAIEASNVQDDAHKWNNALHLALEECLVQLTEKVGDVGPILDMIGVMLENLSHTSTISRTTISSVYRTAQIAAAVYKSSYNQKASS</sequence>
<keyword evidence="2" id="KW-1185">Reference proteome</keyword>
<dbReference type="Proteomes" id="UP001054889">
    <property type="component" value="Unassembled WGS sequence"/>
</dbReference>
<evidence type="ECO:0000313" key="2">
    <source>
        <dbReference type="Proteomes" id="UP001054889"/>
    </source>
</evidence>
<dbReference type="InterPro" id="IPR055296">
    <property type="entry name" value="SRL2-like"/>
</dbReference>
<dbReference type="Pfam" id="PF21052">
    <property type="entry name" value="EFR3_ARM"/>
    <property type="match status" value="1"/>
</dbReference>
<accession>A0AAV5C1C7</accession>
<dbReference type="AlphaFoldDB" id="A0AAV5C1C7"/>
<dbReference type="EMBL" id="BQKI01000004">
    <property type="protein sequence ID" value="GJM92301.1"/>
    <property type="molecule type" value="Genomic_DNA"/>
</dbReference>
<organism evidence="1 2">
    <name type="scientific">Eleusine coracana subsp. coracana</name>
    <dbReference type="NCBI Taxonomy" id="191504"/>
    <lineage>
        <taxon>Eukaryota</taxon>
        <taxon>Viridiplantae</taxon>
        <taxon>Streptophyta</taxon>
        <taxon>Embryophyta</taxon>
        <taxon>Tracheophyta</taxon>
        <taxon>Spermatophyta</taxon>
        <taxon>Magnoliopsida</taxon>
        <taxon>Liliopsida</taxon>
        <taxon>Poales</taxon>
        <taxon>Poaceae</taxon>
        <taxon>PACMAD clade</taxon>
        <taxon>Chloridoideae</taxon>
        <taxon>Cynodonteae</taxon>
        <taxon>Eleusininae</taxon>
        <taxon>Eleusine</taxon>
    </lineage>
</organism>
<reference evidence="1" key="2">
    <citation type="submission" date="2021-12" db="EMBL/GenBank/DDBJ databases">
        <title>Resequencing data analysis of finger millet.</title>
        <authorList>
            <person name="Hatakeyama M."/>
            <person name="Aluri S."/>
            <person name="Balachadran M.T."/>
            <person name="Sivarajan S.R."/>
            <person name="Poveda L."/>
            <person name="Shimizu-Inatsugi R."/>
            <person name="Schlapbach R."/>
            <person name="Sreeman S.M."/>
            <person name="Shimizu K.K."/>
        </authorList>
    </citation>
    <scope>NUCLEOTIDE SEQUENCE</scope>
</reference>
<evidence type="ECO:0008006" key="3">
    <source>
        <dbReference type="Google" id="ProtNLM"/>
    </source>
</evidence>
<proteinExistence type="predicted"/>
<dbReference type="PANTHER" id="PTHR46087">
    <property type="entry name" value="PUTATIVE, EXPRESSED-RELATED"/>
    <property type="match status" value="1"/>
</dbReference>
<dbReference type="PANTHER" id="PTHR46087:SF1">
    <property type="entry name" value="ARM REPEAT SUPERFAMILY PROTEIN"/>
    <property type="match status" value="1"/>
</dbReference>
<dbReference type="InterPro" id="IPR049152">
    <property type="entry name" value="EFR3-like_ARM"/>
</dbReference>
<dbReference type="InterPro" id="IPR016024">
    <property type="entry name" value="ARM-type_fold"/>
</dbReference>
<name>A0AAV5C1C7_ELECO</name>
<comment type="caution">
    <text evidence="1">The sequence shown here is derived from an EMBL/GenBank/DDBJ whole genome shotgun (WGS) entry which is preliminary data.</text>
</comment>
<gene>
    <name evidence="1" type="primary">ga08762</name>
    <name evidence="1" type="ORF">PR202_ga08762</name>
</gene>
<protein>
    <recommendedName>
        <fullName evidence="3">ARM repeat superfamily protein</fullName>
    </recommendedName>
</protein>
<dbReference type="SUPFAM" id="SSF48371">
    <property type="entry name" value="ARM repeat"/>
    <property type="match status" value="1"/>
</dbReference>
<reference evidence="1" key="1">
    <citation type="journal article" date="2018" name="DNA Res.">
        <title>Multiple hybrid de novo genome assembly of finger millet, an orphan allotetraploid crop.</title>
        <authorList>
            <person name="Hatakeyama M."/>
            <person name="Aluri S."/>
            <person name="Balachadran M.T."/>
            <person name="Sivarajan S.R."/>
            <person name="Patrignani A."/>
            <person name="Gruter S."/>
            <person name="Poveda L."/>
            <person name="Shimizu-Inatsugi R."/>
            <person name="Baeten J."/>
            <person name="Francoijs K.J."/>
            <person name="Nataraja K.N."/>
            <person name="Reddy Y.A.N."/>
            <person name="Phadnis S."/>
            <person name="Ravikumar R.L."/>
            <person name="Schlapbach R."/>
            <person name="Sreeman S.M."/>
            <person name="Shimizu K.K."/>
        </authorList>
    </citation>
    <scope>NUCLEOTIDE SEQUENCE</scope>
</reference>
<evidence type="ECO:0000313" key="1">
    <source>
        <dbReference type="EMBL" id="GJM92301.1"/>
    </source>
</evidence>